<dbReference type="PROSITE" id="PS50887">
    <property type="entry name" value="GGDEF"/>
    <property type="match status" value="1"/>
</dbReference>
<dbReference type="InterPro" id="IPR035965">
    <property type="entry name" value="PAS-like_dom_sf"/>
</dbReference>
<dbReference type="InterPro" id="IPR029787">
    <property type="entry name" value="Nucleotide_cyclase"/>
</dbReference>
<dbReference type="SUPFAM" id="SSF55073">
    <property type="entry name" value="Nucleotide cyclase"/>
    <property type="match status" value="1"/>
</dbReference>
<dbReference type="PANTHER" id="PTHR44757">
    <property type="entry name" value="DIGUANYLATE CYCLASE DGCP"/>
    <property type="match status" value="1"/>
</dbReference>
<dbReference type="Gene3D" id="3.30.70.270">
    <property type="match status" value="1"/>
</dbReference>
<dbReference type="NCBIfam" id="TIGR00229">
    <property type="entry name" value="sensory_box"/>
    <property type="match status" value="1"/>
</dbReference>
<dbReference type="PANTHER" id="PTHR44757:SF2">
    <property type="entry name" value="BIOFILM ARCHITECTURE MAINTENANCE PROTEIN MBAA"/>
    <property type="match status" value="1"/>
</dbReference>
<dbReference type="InterPro" id="IPR029016">
    <property type="entry name" value="GAF-like_dom_sf"/>
</dbReference>
<dbReference type="InterPro" id="IPR000160">
    <property type="entry name" value="GGDEF_dom"/>
</dbReference>
<dbReference type="SMART" id="SM00091">
    <property type="entry name" value="PAS"/>
    <property type="match status" value="3"/>
</dbReference>
<dbReference type="InterPro" id="IPR001610">
    <property type="entry name" value="PAC"/>
</dbReference>
<dbReference type="FunFam" id="3.30.70.270:FF:000001">
    <property type="entry name" value="Diguanylate cyclase domain protein"/>
    <property type="match status" value="1"/>
</dbReference>
<feature type="domain" description="PAS" evidence="1">
    <location>
        <begin position="163"/>
        <end position="238"/>
    </location>
</feature>
<dbReference type="SMART" id="SM00267">
    <property type="entry name" value="GGDEF"/>
    <property type="match status" value="1"/>
</dbReference>
<protein>
    <submittedName>
        <fullName evidence="4">Diguanylate cyclase</fullName>
    </submittedName>
</protein>
<dbReference type="SUPFAM" id="SSF55785">
    <property type="entry name" value="PYP-like sensor domain (PAS domain)"/>
    <property type="match status" value="2"/>
</dbReference>
<proteinExistence type="predicted"/>
<dbReference type="CDD" id="cd01949">
    <property type="entry name" value="GGDEF"/>
    <property type="match status" value="1"/>
</dbReference>
<dbReference type="SMART" id="SM00065">
    <property type="entry name" value="GAF"/>
    <property type="match status" value="1"/>
</dbReference>
<reference evidence="4" key="1">
    <citation type="submission" date="2020-08" db="EMBL/GenBank/DDBJ databases">
        <title>Genome public.</title>
        <authorList>
            <person name="Liu C."/>
            <person name="Sun Q."/>
        </authorList>
    </citation>
    <scope>NUCLEOTIDE SEQUENCE</scope>
    <source>
        <strain evidence="4">NSJ-54</strain>
    </source>
</reference>
<dbReference type="PROSITE" id="PS50113">
    <property type="entry name" value="PAC"/>
    <property type="match status" value="2"/>
</dbReference>
<dbReference type="InterPro" id="IPR000014">
    <property type="entry name" value="PAS"/>
</dbReference>
<dbReference type="NCBIfam" id="TIGR00254">
    <property type="entry name" value="GGDEF"/>
    <property type="match status" value="1"/>
</dbReference>
<accession>A0A926EAM6</accession>
<dbReference type="InterPro" id="IPR000700">
    <property type="entry name" value="PAS-assoc_C"/>
</dbReference>
<name>A0A926EAM6_9FIRM</name>
<dbReference type="Gene3D" id="3.30.450.40">
    <property type="match status" value="1"/>
</dbReference>
<feature type="domain" description="PAC" evidence="2">
    <location>
        <begin position="369"/>
        <end position="421"/>
    </location>
</feature>
<dbReference type="Pfam" id="PF00990">
    <property type="entry name" value="GGDEF"/>
    <property type="match status" value="1"/>
</dbReference>
<dbReference type="InterPro" id="IPR052155">
    <property type="entry name" value="Biofilm_reg_signaling"/>
</dbReference>
<gene>
    <name evidence="4" type="ORF">H8709_01470</name>
</gene>
<dbReference type="Pfam" id="PF08447">
    <property type="entry name" value="PAS_3"/>
    <property type="match status" value="2"/>
</dbReference>
<dbReference type="PROSITE" id="PS50112">
    <property type="entry name" value="PAS"/>
    <property type="match status" value="1"/>
</dbReference>
<organism evidence="4 5">
    <name type="scientific">Zongyangia hominis</name>
    <dbReference type="NCBI Taxonomy" id="2763677"/>
    <lineage>
        <taxon>Bacteria</taxon>
        <taxon>Bacillati</taxon>
        <taxon>Bacillota</taxon>
        <taxon>Clostridia</taxon>
        <taxon>Eubacteriales</taxon>
        <taxon>Oscillospiraceae</taxon>
        <taxon>Zongyangia</taxon>
    </lineage>
</organism>
<dbReference type="SUPFAM" id="SSF54427">
    <property type="entry name" value="NTF2-like"/>
    <property type="match status" value="1"/>
</dbReference>
<evidence type="ECO:0000259" key="2">
    <source>
        <dbReference type="PROSITE" id="PS50113"/>
    </source>
</evidence>
<evidence type="ECO:0000313" key="5">
    <source>
        <dbReference type="Proteomes" id="UP000660861"/>
    </source>
</evidence>
<evidence type="ECO:0000313" key="4">
    <source>
        <dbReference type="EMBL" id="MBC8569500.1"/>
    </source>
</evidence>
<keyword evidence="5" id="KW-1185">Reference proteome</keyword>
<dbReference type="InterPro" id="IPR043128">
    <property type="entry name" value="Rev_trsase/Diguanyl_cyclase"/>
</dbReference>
<feature type="domain" description="GGDEF" evidence="3">
    <location>
        <begin position="452"/>
        <end position="585"/>
    </location>
</feature>
<dbReference type="EMBL" id="JACRTC010000001">
    <property type="protein sequence ID" value="MBC8569500.1"/>
    <property type="molecule type" value="Genomic_DNA"/>
</dbReference>
<dbReference type="SMART" id="SM00086">
    <property type="entry name" value="PAC"/>
    <property type="match status" value="2"/>
</dbReference>
<dbReference type="Proteomes" id="UP000660861">
    <property type="component" value="Unassembled WGS sequence"/>
</dbReference>
<comment type="caution">
    <text evidence="4">The sequence shown here is derived from an EMBL/GenBank/DDBJ whole genome shotgun (WGS) entry which is preliminary data.</text>
</comment>
<dbReference type="InterPro" id="IPR032710">
    <property type="entry name" value="NTF2-like_dom_sf"/>
</dbReference>
<dbReference type="AlphaFoldDB" id="A0A926EAM6"/>
<sequence>MEEKILRLVEQLQQLYFEDRNLQEVLLYFDENISWFGMGPAEVCFGREEAARLFQSEQEKFSGSFTVLDHWYEVTATAASFYMVRGQVKIMENGSHLAVAPFEVRLSILCRVQGEDIRLVHVHMSVPSSEQEEGEFFPTHLEESSKNALRHLVDEQSAKLAERSTDLQVLTRNLPGGVFRCRFDDMLSIQDLSDGFLHMFGYTREEVFLRFHDSFWEMIHPDDRDFALSDAKHQLETGDTKELEYRVLCRDGSYMWVMDRGQLVRSQEGGDSFYCILIDINKRKEAQEQLRLSLERHQIIMAQTNEIIFEWDIRSDSLLFSSNWEKKFTHQPLQENVSENLDVSSHIHPDDQKNFRQLMAHVRQGIPYDETEMRLLSKEEEYAWHRCRITTQFDAQGYPVKGVGVLINIDEEKRRSQKLLERAQRDALTKLYNKGTCHSLMEDALKHLDAEECAAMLIVDVDDFKCVNDTMGHLYGDAFLMEVAAAIQKLFRGSDIVGRIGGDEFMVFMNHISDAEIACKKAKEMIEAFQDICRKEKDGLQVSCSVGIAMAPEHGKSYLDLFRHADFALYQAKKEGKNRYELFDQRKMEGSSDGIPMQMVTAISEKIDSNEKNGVSGQLVEYVLRILYKSIDIERAVDSILEIVGRQYQVSRAYIFENSEDDTYCTNTFEWCNDGVTPEIGNLKRVSYVDDMAGVYEDNFDENGIFYCRDITDLPRQQYEILEPQGIKSMLQCAIRDNGRFKGFVGFDECNVNRLWTQEQIDALSFISEILSTFLLKMRVQDRMSRTTRSLQEVLDNQNSWIYVIDPETYELLYINRKTLSIAPAAKKGMFCYQSFFGRKEPCQNCPARDLRQSGQSNFTMEVFNPILHVWSAADASSITWKGKEATLLCCHDITRYKVEN</sequence>
<dbReference type="SUPFAM" id="SSF55781">
    <property type="entry name" value="GAF domain-like"/>
    <property type="match status" value="1"/>
</dbReference>
<dbReference type="InterPro" id="IPR003018">
    <property type="entry name" value="GAF"/>
</dbReference>
<dbReference type="InterPro" id="IPR013655">
    <property type="entry name" value="PAS_fold_3"/>
</dbReference>
<dbReference type="CDD" id="cd00130">
    <property type="entry name" value="PAS"/>
    <property type="match status" value="2"/>
</dbReference>
<evidence type="ECO:0000259" key="1">
    <source>
        <dbReference type="PROSITE" id="PS50112"/>
    </source>
</evidence>
<dbReference type="Gene3D" id="3.10.450.50">
    <property type="match status" value="1"/>
</dbReference>
<dbReference type="Gene3D" id="3.30.450.20">
    <property type="entry name" value="PAS domain"/>
    <property type="match status" value="2"/>
</dbReference>
<evidence type="ECO:0000259" key="3">
    <source>
        <dbReference type="PROSITE" id="PS50887"/>
    </source>
</evidence>
<feature type="domain" description="PAC" evidence="2">
    <location>
        <begin position="241"/>
        <end position="292"/>
    </location>
</feature>
<dbReference type="RefSeq" id="WP_262396598.1">
    <property type="nucleotide sequence ID" value="NZ_JACRTC010000001.1"/>
</dbReference>